<evidence type="ECO:0000313" key="2">
    <source>
        <dbReference type="EMBL" id="GAA1692040.1"/>
    </source>
</evidence>
<comment type="caution">
    <text evidence="2">The sequence shown here is derived from an EMBL/GenBank/DDBJ whole genome shotgun (WGS) entry which is preliminary data.</text>
</comment>
<dbReference type="EMBL" id="BAAAPL010000001">
    <property type="protein sequence ID" value="GAA1692040.1"/>
    <property type="molecule type" value="Genomic_DNA"/>
</dbReference>
<sequence length="279" mass="30872">MDARSLILTAVRTRGGVARVRSILAAGHSRHHLSAAISDGTLQRIRRGWVALPDAPADLVRVAEWGVVLSCITLARRQGLWVLEDPGLPHVAADQNGPARGRDDAVVHWRRPAVPRHPDALVDSVDNALVLIATCQPHEVACATWESAFNRGVVRRESMARLSLPPAARVVLDDSQRWSDSGLESLFVIRLRWMRIRIVPQAWIAGHRVDFLIGERLVVQIDGATHVGPQRTSDIAHDAELLLQGYHVIRLSYTQVVSDWVSVQDVIMRAVGQGLHRAR</sequence>
<evidence type="ECO:0000313" key="3">
    <source>
        <dbReference type="Proteomes" id="UP001501690"/>
    </source>
</evidence>
<keyword evidence="3" id="KW-1185">Reference proteome</keyword>
<dbReference type="InterPro" id="IPR007569">
    <property type="entry name" value="DUF559"/>
</dbReference>
<evidence type="ECO:0000259" key="1">
    <source>
        <dbReference type="Pfam" id="PF04480"/>
    </source>
</evidence>
<gene>
    <name evidence="2" type="ORF">GCM10009808_06430</name>
</gene>
<organism evidence="2 3">
    <name type="scientific">Microbacterium sediminicola</name>
    <dbReference type="NCBI Taxonomy" id="415210"/>
    <lineage>
        <taxon>Bacteria</taxon>
        <taxon>Bacillati</taxon>
        <taxon>Actinomycetota</taxon>
        <taxon>Actinomycetes</taxon>
        <taxon>Micrococcales</taxon>
        <taxon>Microbacteriaceae</taxon>
        <taxon>Microbacterium</taxon>
    </lineage>
</organism>
<accession>A0ABN2HR47</accession>
<dbReference type="RefSeq" id="WP_344069182.1">
    <property type="nucleotide sequence ID" value="NZ_BAAAPL010000001.1"/>
</dbReference>
<dbReference type="Pfam" id="PF04480">
    <property type="entry name" value="DUF559"/>
    <property type="match status" value="1"/>
</dbReference>
<feature type="domain" description="DUF559" evidence="1">
    <location>
        <begin position="196"/>
        <end position="270"/>
    </location>
</feature>
<reference evidence="2 3" key="1">
    <citation type="journal article" date="2019" name="Int. J. Syst. Evol. Microbiol.">
        <title>The Global Catalogue of Microorganisms (GCM) 10K type strain sequencing project: providing services to taxonomists for standard genome sequencing and annotation.</title>
        <authorList>
            <consortium name="The Broad Institute Genomics Platform"/>
            <consortium name="The Broad Institute Genome Sequencing Center for Infectious Disease"/>
            <person name="Wu L."/>
            <person name="Ma J."/>
        </authorList>
    </citation>
    <scope>NUCLEOTIDE SEQUENCE [LARGE SCALE GENOMIC DNA]</scope>
    <source>
        <strain evidence="2 3">JCM 15577</strain>
    </source>
</reference>
<proteinExistence type="predicted"/>
<dbReference type="Proteomes" id="UP001501690">
    <property type="component" value="Unassembled WGS sequence"/>
</dbReference>
<protein>
    <recommendedName>
        <fullName evidence="1">DUF559 domain-containing protein</fullName>
    </recommendedName>
</protein>
<dbReference type="Gene3D" id="3.40.960.10">
    <property type="entry name" value="VSR Endonuclease"/>
    <property type="match status" value="1"/>
</dbReference>
<name>A0ABN2HR47_9MICO</name>